<sequence>MVTVYGEECVSDKTVRKCRARFRAGRESMVDDSRPGQANTVITADLNDKVGDLVGLHPIDLNPLFSTYEVETLPLESHGQ</sequence>
<evidence type="ECO:0000313" key="1">
    <source>
        <dbReference type="EMBL" id="KAF8785399.1"/>
    </source>
</evidence>
<dbReference type="Proteomes" id="UP000807504">
    <property type="component" value="Unassembled WGS sequence"/>
</dbReference>
<reference evidence="1" key="2">
    <citation type="submission" date="2020-06" db="EMBL/GenBank/DDBJ databases">
        <authorList>
            <person name="Sheffer M."/>
        </authorList>
    </citation>
    <scope>NUCLEOTIDE SEQUENCE</scope>
</reference>
<evidence type="ECO:0000313" key="2">
    <source>
        <dbReference type="Proteomes" id="UP000807504"/>
    </source>
</evidence>
<accession>A0A8T0F7H9</accession>
<keyword evidence="2" id="KW-1185">Reference proteome</keyword>
<protein>
    <submittedName>
        <fullName evidence="1">Uncharacterized protein</fullName>
    </submittedName>
</protein>
<dbReference type="AlphaFoldDB" id="A0A8T0F7H9"/>
<organism evidence="1 2">
    <name type="scientific">Argiope bruennichi</name>
    <name type="common">Wasp spider</name>
    <name type="synonym">Aranea bruennichi</name>
    <dbReference type="NCBI Taxonomy" id="94029"/>
    <lineage>
        <taxon>Eukaryota</taxon>
        <taxon>Metazoa</taxon>
        <taxon>Ecdysozoa</taxon>
        <taxon>Arthropoda</taxon>
        <taxon>Chelicerata</taxon>
        <taxon>Arachnida</taxon>
        <taxon>Araneae</taxon>
        <taxon>Araneomorphae</taxon>
        <taxon>Entelegynae</taxon>
        <taxon>Araneoidea</taxon>
        <taxon>Araneidae</taxon>
        <taxon>Argiope</taxon>
    </lineage>
</organism>
<proteinExistence type="predicted"/>
<dbReference type="EMBL" id="JABXBU010000030">
    <property type="protein sequence ID" value="KAF8785399.1"/>
    <property type="molecule type" value="Genomic_DNA"/>
</dbReference>
<comment type="caution">
    <text evidence="1">The sequence shown here is derived from an EMBL/GenBank/DDBJ whole genome shotgun (WGS) entry which is preliminary data.</text>
</comment>
<reference evidence="1" key="1">
    <citation type="journal article" date="2020" name="bioRxiv">
        <title>Chromosome-level reference genome of the European wasp spider Argiope bruennichi: a resource for studies on range expansion and evolutionary adaptation.</title>
        <authorList>
            <person name="Sheffer M.M."/>
            <person name="Hoppe A."/>
            <person name="Krehenwinkel H."/>
            <person name="Uhl G."/>
            <person name="Kuss A.W."/>
            <person name="Jensen L."/>
            <person name="Jensen C."/>
            <person name="Gillespie R.G."/>
            <person name="Hoff K.J."/>
            <person name="Prost S."/>
        </authorList>
    </citation>
    <scope>NUCLEOTIDE SEQUENCE</scope>
</reference>
<name>A0A8T0F7H9_ARGBR</name>
<gene>
    <name evidence="1" type="ORF">HNY73_010942</name>
</gene>